<comment type="caution">
    <text evidence="4">The sequence shown here is derived from an EMBL/GenBank/DDBJ whole genome shotgun (WGS) entry which is preliminary data.</text>
</comment>
<dbReference type="AlphaFoldDB" id="A0A7W6HC21"/>
<keyword evidence="5" id="KW-1185">Reference proteome</keyword>
<dbReference type="Proteomes" id="UP000588647">
    <property type="component" value="Unassembled WGS sequence"/>
</dbReference>
<keyword evidence="1" id="KW-0732">Signal</keyword>
<proteinExistence type="predicted"/>
<dbReference type="EMBL" id="JACIEM010000001">
    <property type="protein sequence ID" value="MBB4002188.1"/>
    <property type="molecule type" value="Genomic_DNA"/>
</dbReference>
<evidence type="ECO:0000256" key="1">
    <source>
        <dbReference type="ARBA" id="ARBA00022729"/>
    </source>
</evidence>
<dbReference type="RefSeq" id="WP_183206670.1">
    <property type="nucleotide sequence ID" value="NZ_JAAAMM010000001.1"/>
</dbReference>
<evidence type="ECO:0000313" key="4">
    <source>
        <dbReference type="EMBL" id="MBB4002188.1"/>
    </source>
</evidence>
<reference evidence="4 5" key="1">
    <citation type="submission" date="2020-08" db="EMBL/GenBank/DDBJ databases">
        <title>Genomic Encyclopedia of Type Strains, Phase IV (KMG-IV): sequencing the most valuable type-strain genomes for metagenomic binning, comparative biology and taxonomic classification.</title>
        <authorList>
            <person name="Goeker M."/>
        </authorList>
    </citation>
    <scope>NUCLEOTIDE SEQUENCE [LARGE SCALE GENOMIC DNA]</scope>
    <source>
        <strain evidence="4 5">DSM 103570</strain>
    </source>
</reference>
<evidence type="ECO:0000256" key="2">
    <source>
        <dbReference type="ARBA" id="ARBA00022801"/>
    </source>
</evidence>
<feature type="compositionally biased region" description="Low complexity" evidence="3">
    <location>
        <begin position="39"/>
        <end position="55"/>
    </location>
</feature>
<dbReference type="NCBIfam" id="TIGR01840">
    <property type="entry name" value="esterase_phb"/>
    <property type="match status" value="1"/>
</dbReference>
<protein>
    <submittedName>
        <fullName evidence="4">Poly(Hydroxyalkanoate) depolymerase family esterase</fullName>
    </submittedName>
</protein>
<dbReference type="GO" id="GO:0005576">
    <property type="term" value="C:extracellular region"/>
    <property type="evidence" value="ECO:0007669"/>
    <property type="project" value="InterPro"/>
</dbReference>
<dbReference type="GO" id="GO:0016787">
    <property type="term" value="F:hydrolase activity"/>
    <property type="evidence" value="ECO:0007669"/>
    <property type="project" value="UniProtKB-KW"/>
</dbReference>
<dbReference type="Gene3D" id="3.40.50.1820">
    <property type="entry name" value="alpha/beta hydrolase"/>
    <property type="match status" value="1"/>
</dbReference>
<dbReference type="SUPFAM" id="SSF53474">
    <property type="entry name" value="alpha/beta-Hydrolases"/>
    <property type="match status" value="2"/>
</dbReference>
<dbReference type="Pfam" id="PF10503">
    <property type="entry name" value="Esterase_PHB"/>
    <property type="match status" value="1"/>
</dbReference>
<name>A0A7W6HC21_9HYPH</name>
<evidence type="ECO:0000313" key="5">
    <source>
        <dbReference type="Proteomes" id="UP000588647"/>
    </source>
</evidence>
<sequence>MKPFSGFDMIKVMRLTSKGRLHDAMAVLGGTSGGHGHPAETAGKGAAAPRARAAPSAFPAGLTERWRRMADAGAVRRTGAEPAAKNAVPVPDGAQFLTRLFANTAGTRDYKLYVPSRLAERELALIVMLHGCTQSPDDFAAGTRMNELAEETGFLVVYPAQSKAANSSKCWNWFSAADQERERGEPSLIAGITREIVAEFGVDPKRVYVAGLSAGGAQAAIMGATYPDLFAAVGVHSGLACGAARDVASAFKAMSKGGAPSGSRGAGVPTIAFHGDGDATVNKVNGDHVIAQAKAGDDFTAERDKGQSPGGVAYTRTRYRDERGRALHEHWLLHGAGHAWAGGSSAGTYTDPRGPDASREMLRFFLDQEGPSS</sequence>
<dbReference type="PANTHER" id="PTHR43037">
    <property type="entry name" value="UNNAMED PRODUCT-RELATED"/>
    <property type="match status" value="1"/>
</dbReference>
<evidence type="ECO:0000256" key="3">
    <source>
        <dbReference type="SAM" id="MobiDB-lite"/>
    </source>
</evidence>
<dbReference type="InterPro" id="IPR050955">
    <property type="entry name" value="Plant_Biomass_Hydrol_Est"/>
</dbReference>
<feature type="region of interest" description="Disordered" evidence="3">
    <location>
        <begin position="28"/>
        <end position="55"/>
    </location>
</feature>
<gene>
    <name evidence="4" type="ORF">GGR03_001235</name>
</gene>
<dbReference type="InterPro" id="IPR029058">
    <property type="entry name" value="AB_hydrolase_fold"/>
</dbReference>
<keyword evidence="2" id="KW-0378">Hydrolase</keyword>
<accession>A0A7W6HC21</accession>
<organism evidence="4 5">
    <name type="scientific">Aurantimonas endophytica</name>
    <dbReference type="NCBI Taxonomy" id="1522175"/>
    <lineage>
        <taxon>Bacteria</taxon>
        <taxon>Pseudomonadati</taxon>
        <taxon>Pseudomonadota</taxon>
        <taxon>Alphaproteobacteria</taxon>
        <taxon>Hyphomicrobiales</taxon>
        <taxon>Aurantimonadaceae</taxon>
        <taxon>Aurantimonas</taxon>
    </lineage>
</organism>
<dbReference type="PANTHER" id="PTHR43037:SF1">
    <property type="entry name" value="BLL1128 PROTEIN"/>
    <property type="match status" value="1"/>
</dbReference>
<dbReference type="InterPro" id="IPR010126">
    <property type="entry name" value="Esterase_phb"/>
</dbReference>